<feature type="transmembrane region" description="Helical" evidence="1">
    <location>
        <begin position="84"/>
        <end position="105"/>
    </location>
</feature>
<dbReference type="EMBL" id="AP019736">
    <property type="protein sequence ID" value="BBL06986.1"/>
    <property type="molecule type" value="Genomic_DNA"/>
</dbReference>
<gene>
    <name evidence="2" type="ORF">A5CPEGH6_16240</name>
</gene>
<dbReference type="KEGG" id="ada:A5CPEGH6_16240"/>
<dbReference type="Proteomes" id="UP000319374">
    <property type="component" value="Chromosome"/>
</dbReference>
<proteinExistence type="predicted"/>
<name>A0A4Y1X3F7_9BACT</name>
<keyword evidence="1" id="KW-0812">Transmembrane</keyword>
<organism evidence="2 3">
    <name type="scientific">Alistipes dispar</name>
    <dbReference type="NCBI Taxonomy" id="2585119"/>
    <lineage>
        <taxon>Bacteria</taxon>
        <taxon>Pseudomonadati</taxon>
        <taxon>Bacteroidota</taxon>
        <taxon>Bacteroidia</taxon>
        <taxon>Bacteroidales</taxon>
        <taxon>Rikenellaceae</taxon>
        <taxon>Alistipes</taxon>
    </lineage>
</organism>
<evidence type="ECO:0000313" key="3">
    <source>
        <dbReference type="Proteomes" id="UP000319374"/>
    </source>
</evidence>
<dbReference type="RefSeq" id="WP_141428916.1">
    <property type="nucleotide sequence ID" value="NZ_AP019736.1"/>
</dbReference>
<dbReference type="GeneID" id="98673608"/>
<keyword evidence="1" id="KW-0472">Membrane</keyword>
<protein>
    <submittedName>
        <fullName evidence="2">Uncharacterized protein</fullName>
    </submittedName>
</protein>
<reference evidence="3" key="1">
    <citation type="submission" date="2019-06" db="EMBL/GenBank/DDBJ databases">
        <title>Alistipes onderdonkii subsp. vulgaris subsp. nov., Alistipes dispar sp. nov. and Alistipes communis sp. nov., isolated from human faeces, and creation of Alistipes onderdonkii subsp. onderdonkii subsp. nov.</title>
        <authorList>
            <person name="Sakamoto M."/>
            <person name="Ikeyama N."/>
            <person name="Ogata Y."/>
            <person name="Suda W."/>
            <person name="Iino T."/>
            <person name="Hattori M."/>
            <person name="Ohkuma M."/>
        </authorList>
    </citation>
    <scope>NUCLEOTIDE SEQUENCE [LARGE SCALE GENOMIC DNA]</scope>
    <source>
        <strain evidence="3">5CPEGH6</strain>
    </source>
</reference>
<keyword evidence="3" id="KW-1185">Reference proteome</keyword>
<evidence type="ECO:0000256" key="1">
    <source>
        <dbReference type="SAM" id="Phobius"/>
    </source>
</evidence>
<accession>A0A4Y1X3F7</accession>
<sequence length="172" mass="19168">MNEVWLRRLRRLEELPGPVWVFGAYVVARAARWAFERSVMLVKGSLDWQTLWVEGLVLLGVLLPVAVLWLLVSGSSRALSLARWYAGLRAVLHFVSLLYPLVVGYGPETVSEVGHEFLARGLVSVAVGCGLWFVFLLYLERSSRLRAVLPAGQRPAPWWAVAVLLCVLPFAG</sequence>
<evidence type="ECO:0000313" key="2">
    <source>
        <dbReference type="EMBL" id="BBL06986.1"/>
    </source>
</evidence>
<feature type="transmembrane region" description="Helical" evidence="1">
    <location>
        <begin position="12"/>
        <end position="31"/>
    </location>
</feature>
<feature type="transmembrane region" description="Helical" evidence="1">
    <location>
        <begin position="51"/>
        <end position="72"/>
    </location>
</feature>
<feature type="transmembrane region" description="Helical" evidence="1">
    <location>
        <begin position="117"/>
        <end position="139"/>
    </location>
</feature>
<keyword evidence="1" id="KW-1133">Transmembrane helix</keyword>
<dbReference type="AlphaFoldDB" id="A0A4Y1X3F7"/>